<gene>
    <name evidence="1" type="ORF">FRIFI_0297</name>
</gene>
<name>A0A2P2BN99_9FIRM</name>
<accession>A0A2P2BN99</accession>
<evidence type="ECO:0000313" key="2">
    <source>
        <dbReference type="Proteomes" id="UP000245695"/>
    </source>
</evidence>
<dbReference type="EMBL" id="LN650648">
    <property type="protein sequence ID" value="CEI71847.1"/>
    <property type="molecule type" value="Genomic_DNA"/>
</dbReference>
<protein>
    <submittedName>
        <fullName evidence="1">DNA alkylation repair enzyme</fullName>
    </submittedName>
</protein>
<sequence>MNEKIREELLKLSEEKYREFSSRLIPGVENILGVRLLCLRKIAKRIAKKDWREYLKNANDTYFEEVMLQGMVIGYVKDSNIEEILVYIKNFIPKINNWSVCDSFCSGLKITNKNKEIVWEFLKKYNTRIFK</sequence>
<dbReference type="RefSeq" id="WP_330405549.1">
    <property type="nucleotide sequence ID" value="NZ_JAKNTL010000002.1"/>
</dbReference>
<evidence type="ECO:0000313" key="1">
    <source>
        <dbReference type="EMBL" id="CEI71847.1"/>
    </source>
</evidence>
<keyword evidence="2" id="KW-1185">Reference proteome</keyword>
<proteinExistence type="predicted"/>
<dbReference type="SUPFAM" id="SSF48371">
    <property type="entry name" value="ARM repeat"/>
    <property type="match status" value="1"/>
</dbReference>
<reference evidence="1 2" key="1">
    <citation type="submission" date="2014-09" db="EMBL/GenBank/DDBJ databases">
        <authorList>
            <person name="Hornung B.V."/>
        </authorList>
    </citation>
    <scope>NUCLEOTIDE SEQUENCE [LARGE SCALE GENOMIC DNA]</scope>
    <source>
        <strain evidence="1 2">FRIFI</strain>
    </source>
</reference>
<dbReference type="AlphaFoldDB" id="A0A2P2BN99"/>
<dbReference type="InterPro" id="IPR014825">
    <property type="entry name" value="DNA_alkylation"/>
</dbReference>
<dbReference type="Gene3D" id="1.25.10.90">
    <property type="match status" value="1"/>
</dbReference>
<dbReference type="KEGG" id="rhom:FRIFI_0297"/>
<dbReference type="InterPro" id="IPR016024">
    <property type="entry name" value="ARM-type_fold"/>
</dbReference>
<dbReference type="CDD" id="cd06561">
    <property type="entry name" value="AlkD_like"/>
    <property type="match status" value="1"/>
</dbReference>
<dbReference type="Pfam" id="PF08713">
    <property type="entry name" value="DNA_alkylation"/>
    <property type="match status" value="1"/>
</dbReference>
<organism evidence="1 2">
    <name type="scientific">Romboutsia hominis</name>
    <dbReference type="NCBI Taxonomy" id="1507512"/>
    <lineage>
        <taxon>Bacteria</taxon>
        <taxon>Bacillati</taxon>
        <taxon>Bacillota</taxon>
        <taxon>Clostridia</taxon>
        <taxon>Peptostreptococcales</taxon>
        <taxon>Peptostreptococcaceae</taxon>
        <taxon>Romboutsia</taxon>
    </lineage>
</organism>
<dbReference type="Proteomes" id="UP000245695">
    <property type="component" value="Chromosome 1"/>
</dbReference>